<proteinExistence type="predicted"/>
<dbReference type="STRING" id="1276920.ADIAG_00207"/>
<dbReference type="AlphaFoldDB" id="M7NEH0"/>
<dbReference type="RefSeq" id="WP_007269414.1">
    <property type="nucleotide sequence ID" value="NZ_AOCK01000001.1"/>
</dbReference>
<name>M7NEH0_9MICC</name>
<dbReference type="Proteomes" id="UP000012015">
    <property type="component" value="Unassembled WGS sequence"/>
</dbReference>
<gene>
    <name evidence="1" type="ORF">ADIAG_00207</name>
</gene>
<organism evidence="1 2">
    <name type="scientific">Paeniglutamicibacter gangotriensis Lz1y</name>
    <dbReference type="NCBI Taxonomy" id="1276920"/>
    <lineage>
        <taxon>Bacteria</taxon>
        <taxon>Bacillati</taxon>
        <taxon>Actinomycetota</taxon>
        <taxon>Actinomycetes</taxon>
        <taxon>Micrococcales</taxon>
        <taxon>Micrococcaceae</taxon>
        <taxon>Paeniglutamicibacter</taxon>
    </lineage>
</organism>
<sequence length="69" mass="7923">MARQSDWKKLAGRRVELCKGGQLVRTGFVQEVLDSSDVLWLEAEGFRQRTMIDKSMGFTIRPVQDHSLN</sequence>
<dbReference type="PATRIC" id="fig|1276920.7.peg.204"/>
<evidence type="ECO:0000313" key="1">
    <source>
        <dbReference type="EMBL" id="EMR00200.1"/>
    </source>
</evidence>
<comment type="caution">
    <text evidence="1">The sequence shown here is derived from an EMBL/GenBank/DDBJ whole genome shotgun (WGS) entry which is preliminary data.</text>
</comment>
<keyword evidence="2" id="KW-1185">Reference proteome</keyword>
<reference evidence="1 2" key="1">
    <citation type="journal article" date="2013" name="Genome Announc.">
        <title>Draft Genome Sequence of Arthrobacter gangotriensis Strain Lz1yT, Isolated from a Penguin Rookery Soil Sample Collected in Antarctica, near the Indian Station Dakshin Gangotri.</title>
        <authorList>
            <person name="Shivaji S."/>
            <person name="Ara S."/>
            <person name="Bandi S."/>
            <person name="Singh A."/>
            <person name="Kumar Pinnaka A."/>
        </authorList>
    </citation>
    <scope>NUCLEOTIDE SEQUENCE [LARGE SCALE GENOMIC DNA]</scope>
    <source>
        <strain evidence="1 2">Lz1y</strain>
    </source>
</reference>
<dbReference type="EMBL" id="AOCK01000001">
    <property type="protein sequence ID" value="EMR00200.1"/>
    <property type="molecule type" value="Genomic_DNA"/>
</dbReference>
<protein>
    <submittedName>
        <fullName evidence="1">Uncharacterized protein</fullName>
    </submittedName>
</protein>
<accession>M7NEH0</accession>
<evidence type="ECO:0000313" key="2">
    <source>
        <dbReference type="Proteomes" id="UP000012015"/>
    </source>
</evidence>